<evidence type="ECO:0000256" key="3">
    <source>
        <dbReference type="ARBA" id="ARBA00022989"/>
    </source>
</evidence>
<dbReference type="SUPFAM" id="SSF51306">
    <property type="entry name" value="LexA/Signal peptidase"/>
    <property type="match status" value="1"/>
</dbReference>
<feature type="transmembrane region" description="Helical" evidence="6">
    <location>
        <begin position="166"/>
        <end position="187"/>
    </location>
</feature>
<dbReference type="InterPro" id="IPR036286">
    <property type="entry name" value="LexA/Signal_pep-like_sf"/>
</dbReference>
<accession>A0A4P5PJB3</accession>
<keyword evidence="2 6" id="KW-0812">Transmembrane</keyword>
<dbReference type="GO" id="GO:0004252">
    <property type="term" value="F:serine-type endopeptidase activity"/>
    <property type="evidence" value="ECO:0007669"/>
    <property type="project" value="UniProtKB-UniRule"/>
</dbReference>
<dbReference type="EMBL" id="BJCC01000036">
    <property type="protein sequence ID" value="GCF95682.1"/>
    <property type="molecule type" value="Genomic_DNA"/>
</dbReference>
<dbReference type="InterPro" id="IPR001733">
    <property type="entry name" value="Peptidase_S26B"/>
</dbReference>
<protein>
    <recommendedName>
        <fullName evidence="5">Signal peptidase I</fullName>
        <ecNumber evidence="5">3.4.21.89</ecNumber>
    </recommendedName>
</protein>
<proteinExistence type="predicted"/>
<dbReference type="GO" id="GO:0006465">
    <property type="term" value="P:signal peptide processing"/>
    <property type="evidence" value="ECO:0007669"/>
    <property type="project" value="UniProtKB-UniRule"/>
</dbReference>
<dbReference type="Proteomes" id="UP000290567">
    <property type="component" value="Unassembled WGS sequence"/>
</dbReference>
<comment type="caution">
    <text evidence="7">The sequence shown here is derived from an EMBL/GenBank/DDBJ whole genome shotgun (WGS) entry which is preliminary data.</text>
</comment>
<sequence>MPAQPPPVKQKTIGGKIFALVFNLIFYGLTLSVILMALMFAFSEKSSASIFGYRFYTVLTDSMVPHKDSPPGGFYSGDIVVSKLIDGKNAKVNDIVTFSVGESAYLTHRVVEKLTELNGEPGDYLVTKGDANASKDPPIEAERVHGKVVFVIPHAGSMIQFAQNNFWLCLVCVLSTFGFILVLKAYFFGDDKKEPKVAY</sequence>
<name>A0A4P5PJB3_9ENTE</name>
<keyword evidence="3 6" id="KW-1133">Transmembrane helix</keyword>
<reference evidence="8" key="1">
    <citation type="submission" date="2019-02" db="EMBL/GenBank/DDBJ databases">
        <title>Draft genome sequence of Enterococcus sp. Gos25-1.</title>
        <authorList>
            <person name="Tanaka N."/>
            <person name="Shiwa Y."/>
            <person name="Fujita N."/>
        </authorList>
    </citation>
    <scope>NUCLEOTIDE SEQUENCE [LARGE SCALE GENOMIC DNA]</scope>
    <source>
        <strain evidence="8">Gos25-1</strain>
    </source>
</reference>
<evidence type="ECO:0000256" key="1">
    <source>
        <dbReference type="ARBA" id="ARBA00004370"/>
    </source>
</evidence>
<comment type="subcellular location">
    <subcellularLocation>
        <location evidence="1">Membrane</location>
    </subcellularLocation>
</comment>
<keyword evidence="8" id="KW-1185">Reference proteome</keyword>
<dbReference type="CDD" id="cd06462">
    <property type="entry name" value="Peptidase_S24_S26"/>
    <property type="match status" value="1"/>
</dbReference>
<keyword evidence="4 6" id="KW-0472">Membrane</keyword>
<feature type="transmembrane region" description="Helical" evidence="6">
    <location>
        <begin position="20"/>
        <end position="42"/>
    </location>
</feature>
<dbReference type="NCBIfam" id="TIGR02228">
    <property type="entry name" value="sigpep_I_arch"/>
    <property type="match status" value="1"/>
</dbReference>
<dbReference type="GO" id="GO:0009003">
    <property type="term" value="F:signal peptidase activity"/>
    <property type="evidence" value="ECO:0007669"/>
    <property type="project" value="UniProtKB-EC"/>
</dbReference>
<dbReference type="EC" id="3.4.21.89" evidence="5"/>
<dbReference type="AlphaFoldDB" id="A0A4P5PJB3"/>
<evidence type="ECO:0000256" key="4">
    <source>
        <dbReference type="ARBA" id="ARBA00023136"/>
    </source>
</evidence>
<evidence type="ECO:0000256" key="2">
    <source>
        <dbReference type="ARBA" id="ARBA00022692"/>
    </source>
</evidence>
<evidence type="ECO:0000256" key="5">
    <source>
        <dbReference type="NCBIfam" id="TIGR02228"/>
    </source>
</evidence>
<evidence type="ECO:0000313" key="7">
    <source>
        <dbReference type="EMBL" id="GCF95682.1"/>
    </source>
</evidence>
<organism evidence="7 8">
    <name type="scientific">Enterococcus florum</name>
    <dbReference type="NCBI Taxonomy" id="2480627"/>
    <lineage>
        <taxon>Bacteria</taxon>
        <taxon>Bacillati</taxon>
        <taxon>Bacillota</taxon>
        <taxon>Bacilli</taxon>
        <taxon>Lactobacillales</taxon>
        <taxon>Enterococcaceae</taxon>
        <taxon>Enterococcus</taxon>
    </lineage>
</organism>
<evidence type="ECO:0000256" key="6">
    <source>
        <dbReference type="SAM" id="Phobius"/>
    </source>
</evidence>
<dbReference type="GO" id="GO:0016020">
    <property type="term" value="C:membrane"/>
    <property type="evidence" value="ECO:0007669"/>
    <property type="project" value="UniProtKB-SubCell"/>
</dbReference>
<gene>
    <name evidence="7" type="ORF">NRIC_35730</name>
</gene>
<evidence type="ECO:0000313" key="8">
    <source>
        <dbReference type="Proteomes" id="UP000290567"/>
    </source>
</evidence>